<dbReference type="InParanoid" id="A0A409W661"/>
<proteinExistence type="predicted"/>
<keyword evidence="2" id="KW-1185">Reference proteome</keyword>
<name>A0A409W661_9AGAR</name>
<dbReference type="Proteomes" id="UP000284706">
    <property type="component" value="Unassembled WGS sequence"/>
</dbReference>
<sequence length="86" mass="9232">MLALNVVLLNCSAYSPKSLRVGIRLTAPVPTNFSALLVKASRLALNCAVAFAHNLHAPLPPLVPARHRCRALVRLGLPALPRPTHI</sequence>
<evidence type="ECO:0000313" key="2">
    <source>
        <dbReference type="Proteomes" id="UP000284706"/>
    </source>
</evidence>
<dbReference type="EMBL" id="NHYE01005372">
    <property type="protein sequence ID" value="PPQ73968.1"/>
    <property type="molecule type" value="Genomic_DNA"/>
</dbReference>
<reference evidence="1 2" key="1">
    <citation type="journal article" date="2018" name="Evol. Lett.">
        <title>Horizontal gene cluster transfer increased hallucinogenic mushroom diversity.</title>
        <authorList>
            <person name="Reynolds H.T."/>
            <person name="Vijayakumar V."/>
            <person name="Gluck-Thaler E."/>
            <person name="Korotkin H.B."/>
            <person name="Matheny P.B."/>
            <person name="Slot J.C."/>
        </authorList>
    </citation>
    <scope>NUCLEOTIDE SEQUENCE [LARGE SCALE GENOMIC DNA]</scope>
    <source>
        <strain evidence="1 2">SRW20</strain>
    </source>
</reference>
<protein>
    <submittedName>
        <fullName evidence="1">Uncharacterized protein</fullName>
    </submittedName>
</protein>
<gene>
    <name evidence="1" type="ORF">CVT26_006319</name>
</gene>
<organism evidence="1 2">
    <name type="scientific">Gymnopilus dilepis</name>
    <dbReference type="NCBI Taxonomy" id="231916"/>
    <lineage>
        <taxon>Eukaryota</taxon>
        <taxon>Fungi</taxon>
        <taxon>Dikarya</taxon>
        <taxon>Basidiomycota</taxon>
        <taxon>Agaricomycotina</taxon>
        <taxon>Agaricomycetes</taxon>
        <taxon>Agaricomycetidae</taxon>
        <taxon>Agaricales</taxon>
        <taxon>Agaricineae</taxon>
        <taxon>Hymenogastraceae</taxon>
        <taxon>Gymnopilus</taxon>
    </lineage>
</organism>
<evidence type="ECO:0000313" key="1">
    <source>
        <dbReference type="EMBL" id="PPQ73968.1"/>
    </source>
</evidence>
<accession>A0A409W661</accession>
<comment type="caution">
    <text evidence="1">The sequence shown here is derived from an EMBL/GenBank/DDBJ whole genome shotgun (WGS) entry which is preliminary data.</text>
</comment>
<dbReference type="AlphaFoldDB" id="A0A409W661"/>